<evidence type="ECO:0000313" key="3">
    <source>
        <dbReference type="EMBL" id="KAG7527147.1"/>
    </source>
</evidence>
<dbReference type="InterPro" id="IPR058913">
    <property type="entry name" value="Integrase_dom_put"/>
</dbReference>
<gene>
    <name evidence="3" type="ORF">FFLO_07225</name>
</gene>
<comment type="caution">
    <text evidence="3">The sequence shown here is derived from an EMBL/GenBank/DDBJ whole genome shotgun (WGS) entry which is preliminary data.</text>
</comment>
<sequence>MFAHLFLEMEQAHDLYRDEPVDLYCLHYVFLPYINYILTHYVDGWNHHGMSNRGLGGLSPIQMWYRGKLGHQSRYDVARSDPTNPNTTRVGMIEAYNNGFDLDLFPIQADNADEVAVRHNMVQATRMQATEPSEDQSRQPRNRDPHVNVSRFRDHLPEFILSDEFDQQIRERLPNRHWPTMHEAVDQYLAVRAYVHDVINAF</sequence>
<keyword evidence="4" id="KW-1185">Reference proteome</keyword>
<proteinExistence type="predicted"/>
<organism evidence="3 4">
    <name type="scientific">Filobasidium floriforme</name>
    <dbReference type="NCBI Taxonomy" id="5210"/>
    <lineage>
        <taxon>Eukaryota</taxon>
        <taxon>Fungi</taxon>
        <taxon>Dikarya</taxon>
        <taxon>Basidiomycota</taxon>
        <taxon>Agaricomycotina</taxon>
        <taxon>Tremellomycetes</taxon>
        <taxon>Filobasidiales</taxon>
        <taxon>Filobasidiaceae</taxon>
        <taxon>Filobasidium</taxon>
    </lineage>
</organism>
<dbReference type="AlphaFoldDB" id="A0A8K0JFF3"/>
<evidence type="ECO:0000256" key="1">
    <source>
        <dbReference type="SAM" id="MobiDB-lite"/>
    </source>
</evidence>
<name>A0A8K0JFF3_9TREE</name>
<feature type="region of interest" description="Disordered" evidence="1">
    <location>
        <begin position="127"/>
        <end position="149"/>
    </location>
</feature>
<dbReference type="EMBL" id="JABELV010000687">
    <property type="protein sequence ID" value="KAG7527147.1"/>
    <property type="molecule type" value="Genomic_DNA"/>
</dbReference>
<reference evidence="3" key="1">
    <citation type="submission" date="2020-04" db="EMBL/GenBank/DDBJ databases">
        <title>Analysis of mating type loci in Filobasidium floriforme.</title>
        <authorList>
            <person name="Nowrousian M."/>
        </authorList>
    </citation>
    <scope>NUCLEOTIDE SEQUENCE</scope>
    <source>
        <strain evidence="3">CBS 6242</strain>
    </source>
</reference>
<evidence type="ECO:0000313" key="4">
    <source>
        <dbReference type="Proteomes" id="UP000812966"/>
    </source>
</evidence>
<accession>A0A8K0JFF3</accession>
<feature type="compositionally biased region" description="Basic and acidic residues" evidence="1">
    <location>
        <begin position="135"/>
        <end position="149"/>
    </location>
</feature>
<dbReference type="Proteomes" id="UP000812966">
    <property type="component" value="Unassembled WGS sequence"/>
</dbReference>
<evidence type="ECO:0000259" key="2">
    <source>
        <dbReference type="Pfam" id="PF24764"/>
    </source>
</evidence>
<dbReference type="Pfam" id="PF24764">
    <property type="entry name" value="rva_4"/>
    <property type="match status" value="1"/>
</dbReference>
<feature type="domain" description="Integrase core" evidence="2">
    <location>
        <begin position="2"/>
        <end position="74"/>
    </location>
</feature>
<protein>
    <recommendedName>
        <fullName evidence="2">Integrase core domain-containing protein</fullName>
    </recommendedName>
</protein>